<gene>
    <name evidence="2" type="ORF">KCX82_11825</name>
</gene>
<evidence type="ECO:0000313" key="3">
    <source>
        <dbReference type="Proteomes" id="UP000675664"/>
    </source>
</evidence>
<feature type="transmembrane region" description="Helical" evidence="1">
    <location>
        <begin position="59"/>
        <end position="77"/>
    </location>
</feature>
<dbReference type="AlphaFoldDB" id="A0A8J8B3Q9"/>
<keyword evidence="1" id="KW-0812">Transmembrane</keyword>
<dbReference type="Proteomes" id="UP000675664">
    <property type="component" value="Unassembled WGS sequence"/>
</dbReference>
<keyword evidence="3" id="KW-1185">Reference proteome</keyword>
<evidence type="ECO:0000256" key="1">
    <source>
        <dbReference type="SAM" id="Phobius"/>
    </source>
</evidence>
<organism evidence="2 3">
    <name type="scientific">Sinanaerobacter chloroacetimidivorans</name>
    <dbReference type="NCBI Taxonomy" id="2818044"/>
    <lineage>
        <taxon>Bacteria</taxon>
        <taxon>Bacillati</taxon>
        <taxon>Bacillota</taxon>
        <taxon>Clostridia</taxon>
        <taxon>Peptostreptococcales</taxon>
        <taxon>Anaerovoracaceae</taxon>
        <taxon>Sinanaerobacter</taxon>
    </lineage>
</organism>
<proteinExistence type="predicted"/>
<feature type="transmembrane region" description="Helical" evidence="1">
    <location>
        <begin position="83"/>
        <end position="107"/>
    </location>
</feature>
<keyword evidence="1" id="KW-0472">Membrane</keyword>
<evidence type="ECO:0000313" key="2">
    <source>
        <dbReference type="EMBL" id="MBR0598570.1"/>
    </source>
</evidence>
<sequence>MYIHKIFNFIRSVFGYCPYCIAGRQVVNKITKKPTVKKIDLPRNDEAYYWGKIKTGRNIALIGVFCPIFWTSLFMGADRSTILFNAFHSSIFVCIGGIYSLANYVILRRLRMYTRE</sequence>
<protein>
    <submittedName>
        <fullName evidence="2">Uncharacterized protein</fullName>
    </submittedName>
</protein>
<name>A0A8J8B3Q9_9FIRM</name>
<dbReference type="EMBL" id="JAGSND010000007">
    <property type="protein sequence ID" value="MBR0598570.1"/>
    <property type="molecule type" value="Genomic_DNA"/>
</dbReference>
<reference evidence="2" key="1">
    <citation type="submission" date="2021-04" db="EMBL/GenBank/DDBJ databases">
        <title>Sinoanaerobacter chloroacetimidivorans sp. nov., an obligate anaerobic bacterium isolated from anaerobic sludge.</title>
        <authorList>
            <person name="Bao Y."/>
        </authorList>
    </citation>
    <scope>NUCLEOTIDE SEQUENCE</scope>
    <source>
        <strain evidence="2">BAD-6</strain>
    </source>
</reference>
<reference evidence="2" key="2">
    <citation type="submission" date="2021-04" db="EMBL/GenBank/DDBJ databases">
        <authorList>
            <person name="Liu J."/>
        </authorList>
    </citation>
    <scope>NUCLEOTIDE SEQUENCE</scope>
    <source>
        <strain evidence="2">BAD-6</strain>
    </source>
</reference>
<dbReference type="RefSeq" id="WP_227018691.1">
    <property type="nucleotide sequence ID" value="NZ_JAGSND010000007.1"/>
</dbReference>
<accession>A0A8J8B3Q9</accession>
<keyword evidence="1" id="KW-1133">Transmembrane helix</keyword>
<comment type="caution">
    <text evidence="2">The sequence shown here is derived from an EMBL/GenBank/DDBJ whole genome shotgun (WGS) entry which is preliminary data.</text>
</comment>